<evidence type="ECO:0000313" key="2">
    <source>
        <dbReference type="EMBL" id="RIB04146.1"/>
    </source>
</evidence>
<keyword evidence="3" id="KW-1185">Reference proteome</keyword>
<dbReference type="Proteomes" id="UP000266673">
    <property type="component" value="Unassembled WGS sequence"/>
</dbReference>
<reference evidence="2 3" key="1">
    <citation type="submission" date="2018-06" db="EMBL/GenBank/DDBJ databases">
        <title>Comparative genomics reveals the genomic features of Rhizophagus irregularis, R. cerebriforme, R. diaphanum and Gigaspora rosea, and their symbiotic lifestyle signature.</title>
        <authorList>
            <person name="Morin E."/>
            <person name="San Clemente H."/>
            <person name="Chen E.C.H."/>
            <person name="De La Providencia I."/>
            <person name="Hainaut M."/>
            <person name="Kuo A."/>
            <person name="Kohler A."/>
            <person name="Murat C."/>
            <person name="Tang N."/>
            <person name="Roy S."/>
            <person name="Loubradou J."/>
            <person name="Henrissat B."/>
            <person name="Grigoriev I.V."/>
            <person name="Corradi N."/>
            <person name="Roux C."/>
            <person name="Martin F.M."/>
        </authorList>
    </citation>
    <scope>NUCLEOTIDE SEQUENCE [LARGE SCALE GENOMIC DNA]</scope>
    <source>
        <strain evidence="2 3">DAOM 194757</strain>
    </source>
</reference>
<evidence type="ECO:0000256" key="1">
    <source>
        <dbReference type="SAM" id="MobiDB-lite"/>
    </source>
</evidence>
<evidence type="ECO:0000313" key="3">
    <source>
        <dbReference type="Proteomes" id="UP000266673"/>
    </source>
</evidence>
<accession>A0A397UAK7</accession>
<feature type="compositionally biased region" description="Low complexity" evidence="1">
    <location>
        <begin position="49"/>
        <end position="76"/>
    </location>
</feature>
<name>A0A397UAK7_9GLOM</name>
<gene>
    <name evidence="2" type="ORF">C2G38_2254551</name>
</gene>
<organism evidence="2 3">
    <name type="scientific">Gigaspora rosea</name>
    <dbReference type="NCBI Taxonomy" id="44941"/>
    <lineage>
        <taxon>Eukaryota</taxon>
        <taxon>Fungi</taxon>
        <taxon>Fungi incertae sedis</taxon>
        <taxon>Mucoromycota</taxon>
        <taxon>Glomeromycotina</taxon>
        <taxon>Glomeromycetes</taxon>
        <taxon>Diversisporales</taxon>
        <taxon>Gigasporaceae</taxon>
        <taxon>Gigaspora</taxon>
    </lineage>
</organism>
<dbReference type="EMBL" id="QKWP01002245">
    <property type="protein sequence ID" value="RIB04146.1"/>
    <property type="molecule type" value="Genomic_DNA"/>
</dbReference>
<feature type="compositionally biased region" description="Polar residues" evidence="1">
    <location>
        <begin position="77"/>
        <end position="86"/>
    </location>
</feature>
<proteinExistence type="predicted"/>
<protein>
    <submittedName>
        <fullName evidence="2">Uncharacterized protein</fullName>
    </submittedName>
</protein>
<comment type="caution">
    <text evidence="2">The sequence shown here is derived from an EMBL/GenBank/DDBJ whole genome shotgun (WGS) entry which is preliminary data.</text>
</comment>
<dbReference type="AlphaFoldDB" id="A0A397UAK7"/>
<dbReference type="OrthoDB" id="2386437at2759"/>
<feature type="region of interest" description="Disordered" evidence="1">
    <location>
        <begin position="43"/>
        <end position="90"/>
    </location>
</feature>
<sequence length="124" mass="14273">MAELREKLSQYIGFEPEKIRIPITEEDRQLFQELIANQEEMTDIKRKMSTNNNTTFKTNNTPKTNDNTTFKTNDSNAPKTNDSNPENDQKKLSGVGIILDYCNYPGINPITFSKVIKPRGYYGF</sequence>